<dbReference type="GO" id="GO:0071555">
    <property type="term" value="P:cell wall organization"/>
    <property type="evidence" value="ECO:0007669"/>
    <property type="project" value="UniProtKB-KW"/>
</dbReference>
<dbReference type="SUPFAM" id="SSF56601">
    <property type="entry name" value="beta-lactamase/transpeptidase-like"/>
    <property type="match status" value="1"/>
</dbReference>
<comment type="similarity">
    <text evidence="3">In the N-terminal section; belongs to the glycosyltransferase 51 family.</text>
</comment>
<evidence type="ECO:0000256" key="14">
    <source>
        <dbReference type="ARBA" id="ARBA00023316"/>
    </source>
</evidence>
<comment type="catalytic activity">
    <reaction evidence="15">
        <text>Preferential cleavage: (Ac)2-L-Lys-D-Ala-|-D-Ala. Also transpeptidation of peptidyl-alanyl moieties that are N-acyl substituents of D-alanine.</text>
        <dbReference type="EC" id="3.4.16.4"/>
    </reaction>
</comment>
<keyword evidence="4" id="KW-1003">Cell membrane</keyword>
<dbReference type="PANTHER" id="PTHR32282">
    <property type="entry name" value="BINDING PROTEIN TRANSPEPTIDASE, PUTATIVE-RELATED"/>
    <property type="match status" value="1"/>
</dbReference>
<dbReference type="GO" id="GO:0009002">
    <property type="term" value="F:serine-type D-Ala-D-Ala carboxypeptidase activity"/>
    <property type="evidence" value="ECO:0007669"/>
    <property type="project" value="UniProtKB-EC"/>
</dbReference>
<evidence type="ECO:0000256" key="8">
    <source>
        <dbReference type="ARBA" id="ARBA00022679"/>
    </source>
</evidence>
<keyword evidence="18" id="KW-0812">Transmembrane</keyword>
<keyword evidence="5" id="KW-0121">Carboxypeptidase</keyword>
<keyword evidence="7" id="KW-0328">Glycosyltransferase</keyword>
<evidence type="ECO:0000256" key="16">
    <source>
        <dbReference type="ARBA" id="ARBA00049902"/>
    </source>
</evidence>
<evidence type="ECO:0000256" key="5">
    <source>
        <dbReference type="ARBA" id="ARBA00022645"/>
    </source>
</evidence>
<evidence type="ECO:0000313" key="21">
    <source>
        <dbReference type="EMBL" id="RAQ96490.1"/>
    </source>
</evidence>
<keyword evidence="8" id="KW-0808">Transferase</keyword>
<proteinExistence type="inferred from homology"/>
<evidence type="ECO:0000256" key="6">
    <source>
        <dbReference type="ARBA" id="ARBA00022670"/>
    </source>
</evidence>
<evidence type="ECO:0000256" key="3">
    <source>
        <dbReference type="ARBA" id="ARBA00007739"/>
    </source>
</evidence>
<dbReference type="GO" id="GO:0030288">
    <property type="term" value="C:outer membrane-bounded periplasmic space"/>
    <property type="evidence" value="ECO:0007669"/>
    <property type="project" value="TreeGrafter"/>
</dbReference>
<evidence type="ECO:0000256" key="1">
    <source>
        <dbReference type="ARBA" id="ARBA00004236"/>
    </source>
</evidence>
<evidence type="ECO:0000313" key="22">
    <source>
        <dbReference type="Proteomes" id="UP000248706"/>
    </source>
</evidence>
<feature type="domain" description="Penicillin-binding protein transpeptidase" evidence="19">
    <location>
        <begin position="434"/>
        <end position="719"/>
    </location>
</feature>
<evidence type="ECO:0000256" key="9">
    <source>
        <dbReference type="ARBA" id="ARBA00022801"/>
    </source>
</evidence>
<evidence type="ECO:0000256" key="2">
    <source>
        <dbReference type="ARBA" id="ARBA00007090"/>
    </source>
</evidence>
<dbReference type="RefSeq" id="WP_112430108.1">
    <property type="nucleotide sequence ID" value="NZ_MCIF01000002.1"/>
</dbReference>
<dbReference type="Pfam" id="PF00912">
    <property type="entry name" value="Transgly"/>
    <property type="match status" value="1"/>
</dbReference>
<keyword evidence="18" id="KW-1133">Transmembrane helix</keyword>
<name>A0A328VL05_9CHLR</name>
<comment type="caution">
    <text evidence="21">The sequence shown here is derived from an EMBL/GenBank/DDBJ whole genome shotgun (WGS) entry which is preliminary data.</text>
</comment>
<dbReference type="InterPro" id="IPR023346">
    <property type="entry name" value="Lysozyme-like_dom_sf"/>
</dbReference>
<dbReference type="SUPFAM" id="SSF53955">
    <property type="entry name" value="Lysozyme-like"/>
    <property type="match status" value="1"/>
</dbReference>
<comment type="similarity">
    <text evidence="2">In the C-terminal section; belongs to the transpeptidase family.</text>
</comment>
<dbReference type="InterPro" id="IPR036950">
    <property type="entry name" value="PBP_transglycosylase"/>
</dbReference>
<feature type="domain" description="Glycosyl transferase family 51" evidence="20">
    <location>
        <begin position="148"/>
        <end position="327"/>
    </location>
</feature>
<keyword evidence="22" id="KW-1185">Reference proteome</keyword>
<dbReference type="OrthoDB" id="9766909at2"/>
<dbReference type="GO" id="GO:0009252">
    <property type="term" value="P:peptidoglycan biosynthetic process"/>
    <property type="evidence" value="ECO:0007669"/>
    <property type="project" value="UniProtKB-KW"/>
</dbReference>
<dbReference type="InterPro" id="IPR012338">
    <property type="entry name" value="Beta-lactam/transpept-like"/>
</dbReference>
<accession>A0A328VL05</accession>
<dbReference type="GO" id="GO:0008360">
    <property type="term" value="P:regulation of cell shape"/>
    <property type="evidence" value="ECO:0007669"/>
    <property type="project" value="UniProtKB-KW"/>
</dbReference>
<keyword evidence="13" id="KW-0511">Multifunctional enzyme</keyword>
<keyword evidence="9" id="KW-0378">Hydrolase</keyword>
<protein>
    <submittedName>
        <fullName evidence="21">Uncharacterized protein</fullName>
    </submittedName>
</protein>
<dbReference type="AlphaFoldDB" id="A0A328VL05"/>
<dbReference type="InterPro" id="IPR001460">
    <property type="entry name" value="PCN-bd_Tpept"/>
</dbReference>
<reference evidence="21 22" key="1">
    <citation type="submission" date="2016-08" db="EMBL/GenBank/DDBJ databases">
        <title>Analysis of Carbohydrate Active Enzymes in Thermogemmatispora T81 Reveals Carbohydrate Degradation Ability.</title>
        <authorList>
            <person name="Tomazini A."/>
            <person name="Lal S."/>
            <person name="Stott M."/>
            <person name="Henrissat B."/>
            <person name="Polikarpov I."/>
            <person name="Sparling R."/>
            <person name="Levin D.B."/>
        </authorList>
    </citation>
    <scope>NUCLEOTIDE SEQUENCE [LARGE SCALE GENOMIC DNA]</scope>
    <source>
        <strain evidence="21 22">T81</strain>
    </source>
</reference>
<evidence type="ECO:0000256" key="4">
    <source>
        <dbReference type="ARBA" id="ARBA00022475"/>
    </source>
</evidence>
<dbReference type="InterPro" id="IPR050396">
    <property type="entry name" value="Glycosyltr_51/Transpeptidase"/>
</dbReference>
<evidence type="ECO:0000256" key="18">
    <source>
        <dbReference type="SAM" id="Phobius"/>
    </source>
</evidence>
<keyword evidence="10" id="KW-0133">Cell shape</keyword>
<dbReference type="Gene3D" id="1.10.3810.10">
    <property type="entry name" value="Biosynthetic peptidoglycan transglycosylase-like"/>
    <property type="match status" value="1"/>
</dbReference>
<dbReference type="Proteomes" id="UP000248706">
    <property type="component" value="Unassembled WGS sequence"/>
</dbReference>
<feature type="region of interest" description="Disordered" evidence="17">
    <location>
        <begin position="1"/>
        <end position="30"/>
    </location>
</feature>
<dbReference type="Pfam" id="PF00905">
    <property type="entry name" value="Transpeptidase"/>
    <property type="match status" value="1"/>
</dbReference>
<dbReference type="GO" id="GO:0005886">
    <property type="term" value="C:plasma membrane"/>
    <property type="evidence" value="ECO:0007669"/>
    <property type="project" value="UniProtKB-SubCell"/>
</dbReference>
<evidence type="ECO:0000256" key="12">
    <source>
        <dbReference type="ARBA" id="ARBA00023136"/>
    </source>
</evidence>
<keyword evidence="12 18" id="KW-0472">Membrane</keyword>
<dbReference type="GO" id="GO:0006508">
    <property type="term" value="P:proteolysis"/>
    <property type="evidence" value="ECO:0007669"/>
    <property type="project" value="UniProtKB-KW"/>
</dbReference>
<evidence type="ECO:0000256" key="15">
    <source>
        <dbReference type="ARBA" id="ARBA00034000"/>
    </source>
</evidence>
<dbReference type="InterPro" id="IPR001264">
    <property type="entry name" value="Glyco_trans_51"/>
</dbReference>
<evidence type="ECO:0000259" key="19">
    <source>
        <dbReference type="Pfam" id="PF00905"/>
    </source>
</evidence>
<evidence type="ECO:0000256" key="10">
    <source>
        <dbReference type="ARBA" id="ARBA00022960"/>
    </source>
</evidence>
<evidence type="ECO:0000256" key="17">
    <source>
        <dbReference type="SAM" id="MobiDB-lite"/>
    </source>
</evidence>
<keyword evidence="14" id="KW-0961">Cell wall biogenesis/degradation</keyword>
<organism evidence="21 22">
    <name type="scientific">Thermogemmatispora tikiterensis</name>
    <dbReference type="NCBI Taxonomy" id="1825093"/>
    <lineage>
        <taxon>Bacteria</taxon>
        <taxon>Bacillati</taxon>
        <taxon>Chloroflexota</taxon>
        <taxon>Ktedonobacteria</taxon>
        <taxon>Thermogemmatisporales</taxon>
        <taxon>Thermogemmatisporaceae</taxon>
        <taxon>Thermogemmatispora</taxon>
    </lineage>
</organism>
<evidence type="ECO:0000256" key="11">
    <source>
        <dbReference type="ARBA" id="ARBA00022984"/>
    </source>
</evidence>
<dbReference type="Gene3D" id="3.40.710.10">
    <property type="entry name" value="DD-peptidase/beta-lactamase superfamily"/>
    <property type="match status" value="1"/>
</dbReference>
<evidence type="ECO:0000259" key="20">
    <source>
        <dbReference type="Pfam" id="PF00912"/>
    </source>
</evidence>
<dbReference type="FunFam" id="1.10.3810.10:FF:000001">
    <property type="entry name" value="Penicillin-binding protein 1A"/>
    <property type="match status" value="1"/>
</dbReference>
<dbReference type="PANTHER" id="PTHR32282:SF11">
    <property type="entry name" value="PENICILLIN-BINDING PROTEIN 1B"/>
    <property type="match status" value="1"/>
</dbReference>
<evidence type="ECO:0000256" key="13">
    <source>
        <dbReference type="ARBA" id="ARBA00023268"/>
    </source>
</evidence>
<comment type="catalytic activity">
    <reaction evidence="16">
        <text>[GlcNAc-(1-&gt;4)-Mur2Ac(oyl-L-Ala-gamma-D-Glu-L-Lys-D-Ala-D-Ala)](n)-di-trans,octa-cis-undecaprenyl diphosphate + beta-D-GlcNAc-(1-&gt;4)-Mur2Ac(oyl-L-Ala-gamma-D-Glu-L-Lys-D-Ala-D-Ala)-di-trans,octa-cis-undecaprenyl diphosphate = [GlcNAc-(1-&gt;4)-Mur2Ac(oyl-L-Ala-gamma-D-Glu-L-Lys-D-Ala-D-Ala)](n+1)-di-trans,octa-cis-undecaprenyl diphosphate + di-trans,octa-cis-undecaprenyl diphosphate + H(+)</text>
        <dbReference type="Rhea" id="RHEA:23708"/>
        <dbReference type="Rhea" id="RHEA-COMP:9602"/>
        <dbReference type="Rhea" id="RHEA-COMP:9603"/>
        <dbReference type="ChEBI" id="CHEBI:15378"/>
        <dbReference type="ChEBI" id="CHEBI:58405"/>
        <dbReference type="ChEBI" id="CHEBI:60033"/>
        <dbReference type="ChEBI" id="CHEBI:78435"/>
        <dbReference type="EC" id="2.4.99.28"/>
    </reaction>
</comment>
<sequence>MDYHESQAAGGPERGGSLSPRVPGLHLPARHLPGASGQPPVLAPLPTTDGGNGMPPLRRWRANRILLRKRWRRRFYPRRTPRWAVMLLVATLLGLALFSSSAGAVYAYYEAQLPLLRNIANNNALFQTTRIYDRNGNLLYELFDHSADHGRRTYVSYTDISPLLINATVAAEDHTFWENSGVDLQGILRAVFSNLQSQSVVQGGSTITQQLIKNELFSNQPRTLGVKAEEAVLAYGLTQQYPKWKIMEMYLNTVYYGDLNYGAEAAAENYFNLQPKCTATRCKPAVAQLDLAQASLLAGLPQSPSYYDPTVNKPAALARQQVVLQSMVELGMITPQQAAAAEAESQKFVFKPYSETHHIQAPHFVQYVIDQLTSLLGSQNLLDGGYNVYTTLDLTLEKKVEQIVHDRLYTVQYDSYLGQYEGPLYKTNNVNNAAVVVMSPTTGEILAMDGSADFNNQSPKVQGQYNSALALRQPGSAFKPIVYAAAFEMGWYPAMIVPDHLTIYPTKDANSPSGYYTPNNYDQKFHTTFPMTIRNAIANSFNIPAVTTVEYVGFNNVLNMAKRLGITSIDTADLQACRKNYNAPQATPEQCFFPSIALGTAEVSLLELTGAYATFANQGVRVPPVSILEITDSLGHPLYRYDAAHPHGVRALGADVSFLISSILSDKASRYHEFGPGNPLELADRPAAAKTGTTQTFRDNWTVGYTPYLAVGVWAGNSDNSAMDNVIGITGAGPIWHDVMEYASQRYHYPAEDFIRPDDVHLGTVSALTGLLPRPGEPTVSDWFIDGTLPTTS</sequence>
<dbReference type="EMBL" id="MCIF01000002">
    <property type="protein sequence ID" value="RAQ96490.1"/>
    <property type="molecule type" value="Genomic_DNA"/>
</dbReference>
<keyword evidence="11" id="KW-0573">Peptidoglycan synthesis</keyword>
<comment type="subcellular location">
    <subcellularLocation>
        <location evidence="1">Cell membrane</location>
    </subcellularLocation>
</comment>
<dbReference type="GO" id="GO:0008955">
    <property type="term" value="F:peptidoglycan glycosyltransferase activity"/>
    <property type="evidence" value="ECO:0007669"/>
    <property type="project" value="UniProtKB-EC"/>
</dbReference>
<feature type="transmembrane region" description="Helical" evidence="18">
    <location>
        <begin position="83"/>
        <end position="109"/>
    </location>
</feature>
<dbReference type="GO" id="GO:0008658">
    <property type="term" value="F:penicillin binding"/>
    <property type="evidence" value="ECO:0007669"/>
    <property type="project" value="InterPro"/>
</dbReference>
<keyword evidence="6" id="KW-0645">Protease</keyword>
<evidence type="ECO:0000256" key="7">
    <source>
        <dbReference type="ARBA" id="ARBA00022676"/>
    </source>
</evidence>
<gene>
    <name evidence="21" type="ORF">A4R35_13160</name>
</gene>